<dbReference type="GO" id="GO:0022857">
    <property type="term" value="F:transmembrane transporter activity"/>
    <property type="evidence" value="ECO:0007669"/>
    <property type="project" value="InterPro"/>
</dbReference>
<keyword evidence="3" id="KW-1003">Cell membrane</keyword>
<dbReference type="CDD" id="cd17472">
    <property type="entry name" value="MFS_YajR_like"/>
    <property type="match status" value="1"/>
</dbReference>
<dbReference type="InterPro" id="IPR011701">
    <property type="entry name" value="MFS"/>
</dbReference>
<feature type="domain" description="Major facilitator superfamily (MFS) profile" evidence="8">
    <location>
        <begin position="8"/>
        <end position="389"/>
    </location>
</feature>
<evidence type="ECO:0000256" key="6">
    <source>
        <dbReference type="ARBA" id="ARBA00023136"/>
    </source>
</evidence>
<gene>
    <name evidence="9" type="ORF">CLH61_15895</name>
</gene>
<evidence type="ECO:0000313" key="9">
    <source>
        <dbReference type="EMBL" id="PHQ14026.1"/>
    </source>
</evidence>
<dbReference type="Pfam" id="PF07690">
    <property type="entry name" value="MFS_1"/>
    <property type="match status" value="1"/>
</dbReference>
<dbReference type="Gene3D" id="1.20.1250.20">
    <property type="entry name" value="MFS general substrate transporter like domains"/>
    <property type="match status" value="1"/>
</dbReference>
<dbReference type="InterPro" id="IPR020846">
    <property type="entry name" value="MFS_dom"/>
</dbReference>
<dbReference type="SUPFAM" id="SSF103473">
    <property type="entry name" value="MFS general substrate transporter"/>
    <property type="match status" value="1"/>
</dbReference>
<evidence type="ECO:0000256" key="3">
    <source>
        <dbReference type="ARBA" id="ARBA00022475"/>
    </source>
</evidence>
<feature type="transmembrane region" description="Helical" evidence="7">
    <location>
        <begin position="99"/>
        <end position="119"/>
    </location>
</feature>
<proteinExistence type="predicted"/>
<comment type="subcellular location">
    <subcellularLocation>
        <location evidence="1">Cell membrane</location>
        <topology evidence="1">Multi-pass membrane protein</topology>
    </subcellularLocation>
</comment>
<reference evidence="9 10" key="1">
    <citation type="submission" date="2017-09" db="EMBL/GenBank/DDBJ databases">
        <title>The draft genome sequences of Marinobacter sp. PWS21.</title>
        <authorList>
            <person name="Cao J."/>
        </authorList>
    </citation>
    <scope>NUCLEOTIDE SEQUENCE [LARGE SCALE GENOMIC DNA]</scope>
    <source>
        <strain evidence="9 10">PWS21</strain>
    </source>
</reference>
<keyword evidence="5 7" id="KW-1133">Transmembrane helix</keyword>
<dbReference type="EMBL" id="NTFH01000012">
    <property type="protein sequence ID" value="PHQ14026.1"/>
    <property type="molecule type" value="Genomic_DNA"/>
</dbReference>
<evidence type="ECO:0000256" key="4">
    <source>
        <dbReference type="ARBA" id="ARBA00022692"/>
    </source>
</evidence>
<sequence>MNALERRSVAALASIYAMRMLGLFMVMPVFVLLGDDLAGATPALIGLAIGAYGLSQALLQVPFGLLSDRFGRKRLIYIGLILFAAGSLLAAASESIYGVIAGRILQGSGAIASVLMALLSDLTREEERTKAMASVGISIGLSFSVSLVLGPLLGSMFGLAGIFYTTAVLAVAALVVVNRVVPNPHLQRRSPDTHPAREMLSQVLRNPRLLRLDFGIFALHLVLTAVFLLVPTLLQDRLQLAASSHWWFYLTVMVTSFFAMVPFIIIAEKQRRMKLVLCGAIAMLTLATAAIRLVPGGLVVAWLVFFFFFMAFNLLEASLPSLISKEAPAASKGTAMGVYSTSQFLGAFLGGSLGGLLLQEVGLAGVLWLMTGILLLWLVVAVTMPTPRHATSFVVQLRAAAGDQADAIDEALRGLPGVHDVVILEDARTAYLKVDRLYFDEGLLADFPFVSQGNAS</sequence>
<evidence type="ECO:0000256" key="1">
    <source>
        <dbReference type="ARBA" id="ARBA00004651"/>
    </source>
</evidence>
<dbReference type="Gene3D" id="3.30.70.100">
    <property type="match status" value="1"/>
</dbReference>
<feature type="transmembrane region" description="Helical" evidence="7">
    <location>
        <begin position="159"/>
        <end position="181"/>
    </location>
</feature>
<keyword evidence="2" id="KW-0813">Transport</keyword>
<feature type="transmembrane region" description="Helical" evidence="7">
    <location>
        <begin position="214"/>
        <end position="234"/>
    </location>
</feature>
<name>A0A2G1UHN8_9GAMM</name>
<accession>A0A2G1UHN8</accession>
<feature type="transmembrane region" description="Helical" evidence="7">
    <location>
        <begin position="9"/>
        <end position="31"/>
    </location>
</feature>
<keyword evidence="4 7" id="KW-0812">Transmembrane</keyword>
<evidence type="ECO:0000256" key="5">
    <source>
        <dbReference type="ARBA" id="ARBA00022989"/>
    </source>
</evidence>
<feature type="transmembrane region" description="Helical" evidence="7">
    <location>
        <begin position="246"/>
        <end position="266"/>
    </location>
</feature>
<feature type="transmembrane region" description="Helical" evidence="7">
    <location>
        <begin position="336"/>
        <end position="357"/>
    </location>
</feature>
<dbReference type="RefSeq" id="WP_099615751.1">
    <property type="nucleotide sequence ID" value="NZ_KZ319375.1"/>
</dbReference>
<dbReference type="InterPro" id="IPR050171">
    <property type="entry name" value="MFS_Transporters"/>
</dbReference>
<organism evidence="9 10">
    <name type="scientific">Marinobacter profundi</name>
    <dbReference type="NCBI Taxonomy" id="2666256"/>
    <lineage>
        <taxon>Bacteria</taxon>
        <taxon>Pseudomonadati</taxon>
        <taxon>Pseudomonadota</taxon>
        <taxon>Gammaproteobacteria</taxon>
        <taxon>Pseudomonadales</taxon>
        <taxon>Marinobacteraceae</taxon>
        <taxon>Marinobacter</taxon>
    </lineage>
</organism>
<keyword evidence="6 7" id="KW-0472">Membrane</keyword>
<dbReference type="PANTHER" id="PTHR23517">
    <property type="entry name" value="RESISTANCE PROTEIN MDTM, PUTATIVE-RELATED-RELATED"/>
    <property type="match status" value="1"/>
</dbReference>
<feature type="transmembrane region" description="Helical" evidence="7">
    <location>
        <begin position="297"/>
        <end position="315"/>
    </location>
</feature>
<comment type="caution">
    <text evidence="9">The sequence shown here is derived from an EMBL/GenBank/DDBJ whole genome shotgun (WGS) entry which is preliminary data.</text>
</comment>
<protein>
    <submittedName>
        <fullName evidence="9">MFS transporter</fullName>
    </submittedName>
</protein>
<feature type="transmembrane region" description="Helical" evidence="7">
    <location>
        <begin position="43"/>
        <end position="63"/>
    </location>
</feature>
<evidence type="ECO:0000256" key="7">
    <source>
        <dbReference type="SAM" id="Phobius"/>
    </source>
</evidence>
<feature type="transmembrane region" description="Helical" evidence="7">
    <location>
        <begin position="75"/>
        <end position="93"/>
    </location>
</feature>
<feature type="transmembrane region" description="Helical" evidence="7">
    <location>
        <begin position="131"/>
        <end position="153"/>
    </location>
</feature>
<dbReference type="PROSITE" id="PS50850">
    <property type="entry name" value="MFS"/>
    <property type="match status" value="1"/>
</dbReference>
<dbReference type="InterPro" id="IPR036259">
    <property type="entry name" value="MFS_trans_sf"/>
</dbReference>
<feature type="transmembrane region" description="Helical" evidence="7">
    <location>
        <begin position="273"/>
        <end position="291"/>
    </location>
</feature>
<dbReference type="AlphaFoldDB" id="A0A2G1UHN8"/>
<evidence type="ECO:0000256" key="2">
    <source>
        <dbReference type="ARBA" id="ARBA00022448"/>
    </source>
</evidence>
<dbReference type="GO" id="GO:0005886">
    <property type="term" value="C:plasma membrane"/>
    <property type="evidence" value="ECO:0007669"/>
    <property type="project" value="UniProtKB-SubCell"/>
</dbReference>
<dbReference type="Proteomes" id="UP000231409">
    <property type="component" value="Unassembled WGS sequence"/>
</dbReference>
<dbReference type="PANTHER" id="PTHR23517:SF2">
    <property type="entry name" value="MULTIDRUG RESISTANCE PROTEIN MDTH"/>
    <property type="match status" value="1"/>
</dbReference>
<evidence type="ECO:0000313" key="10">
    <source>
        <dbReference type="Proteomes" id="UP000231409"/>
    </source>
</evidence>
<keyword evidence="10" id="KW-1185">Reference proteome</keyword>
<feature type="transmembrane region" description="Helical" evidence="7">
    <location>
        <begin position="363"/>
        <end position="382"/>
    </location>
</feature>
<evidence type="ECO:0000259" key="8">
    <source>
        <dbReference type="PROSITE" id="PS50850"/>
    </source>
</evidence>